<name>A0A6P8HG00_ACTTE</name>
<accession>A0A6P8HG00</accession>
<dbReference type="RefSeq" id="XP_031551515.1">
    <property type="nucleotide sequence ID" value="XM_031695655.1"/>
</dbReference>
<protein>
    <submittedName>
        <fullName evidence="2">Uncharacterized protein LOC116288813</fullName>
    </submittedName>
</protein>
<dbReference type="GeneID" id="116288813"/>
<keyword evidence="1" id="KW-1185">Reference proteome</keyword>
<evidence type="ECO:0000313" key="1">
    <source>
        <dbReference type="Proteomes" id="UP000515163"/>
    </source>
</evidence>
<sequence length="169" mass="19578">MGEIAVKLEEITNLPEKLHRDVSFSNLIDIQEEEPEIITMDENAAPFCMDETVRTTLPLIEREKAIDDTLEWLRKQMTFLKDQDQNLMRKFLKIRTLLNTLQQRGPRGRKVSLPEDAIAAYSLRRFSETSEQQVLDMRKRSQSVFGEGISKYVTSLPTPQSSMEELSED</sequence>
<gene>
    <name evidence="2" type="primary">LOC116288813</name>
</gene>
<dbReference type="InParanoid" id="A0A6P8HG00"/>
<reference evidence="2" key="1">
    <citation type="submission" date="2025-08" db="UniProtKB">
        <authorList>
            <consortium name="RefSeq"/>
        </authorList>
    </citation>
    <scope>IDENTIFICATION</scope>
    <source>
        <tissue evidence="2">Tentacle</tissue>
    </source>
</reference>
<dbReference type="Proteomes" id="UP000515163">
    <property type="component" value="Unplaced"/>
</dbReference>
<dbReference type="KEGG" id="aten:116288813"/>
<proteinExistence type="predicted"/>
<dbReference type="AlphaFoldDB" id="A0A6P8HG00"/>
<organism evidence="1 2">
    <name type="scientific">Actinia tenebrosa</name>
    <name type="common">Australian red waratah sea anemone</name>
    <dbReference type="NCBI Taxonomy" id="6105"/>
    <lineage>
        <taxon>Eukaryota</taxon>
        <taxon>Metazoa</taxon>
        <taxon>Cnidaria</taxon>
        <taxon>Anthozoa</taxon>
        <taxon>Hexacorallia</taxon>
        <taxon>Actiniaria</taxon>
        <taxon>Actiniidae</taxon>
        <taxon>Actinia</taxon>
    </lineage>
</organism>
<dbReference type="OrthoDB" id="5965452at2759"/>
<evidence type="ECO:0000313" key="2">
    <source>
        <dbReference type="RefSeq" id="XP_031551515.1"/>
    </source>
</evidence>